<evidence type="ECO:0000256" key="2">
    <source>
        <dbReference type="ARBA" id="ARBA00022723"/>
    </source>
</evidence>
<dbReference type="AlphaFoldDB" id="A0A7S0CPW0"/>
<feature type="compositionally biased region" description="Basic and acidic residues" evidence="6">
    <location>
        <begin position="153"/>
        <end position="165"/>
    </location>
</feature>
<dbReference type="PANTHER" id="PTHR12109:SF3">
    <property type="entry name" value="RING FINGER PROTEIN 141"/>
    <property type="match status" value="1"/>
</dbReference>
<dbReference type="PANTHER" id="PTHR12109">
    <property type="entry name" value="RING FINGER PROTEIN 141-RELATED"/>
    <property type="match status" value="1"/>
</dbReference>
<dbReference type="InterPro" id="IPR013083">
    <property type="entry name" value="Znf_RING/FYVE/PHD"/>
</dbReference>
<dbReference type="InterPro" id="IPR017907">
    <property type="entry name" value="Znf_RING_CS"/>
</dbReference>
<dbReference type="InterPro" id="IPR043400">
    <property type="entry name" value="RING-HC_RNF141"/>
</dbReference>
<evidence type="ECO:0000256" key="1">
    <source>
        <dbReference type="ARBA" id="ARBA00022017"/>
    </source>
</evidence>
<name>A0A7S0CPW0_9EUKA</name>
<dbReference type="CDD" id="cd16545">
    <property type="entry name" value="RING-HC_RNF141"/>
    <property type="match status" value="1"/>
</dbReference>
<dbReference type="Gene3D" id="3.30.40.10">
    <property type="entry name" value="Zinc/RING finger domain, C3HC4 (zinc finger)"/>
    <property type="match status" value="1"/>
</dbReference>
<proteinExistence type="predicted"/>
<gene>
    <name evidence="8" type="ORF">LAMO00422_LOCUS1152</name>
</gene>
<accession>A0A7S0CPW0</accession>
<dbReference type="GO" id="GO:0004842">
    <property type="term" value="F:ubiquitin-protein transferase activity"/>
    <property type="evidence" value="ECO:0007669"/>
    <property type="project" value="TreeGrafter"/>
</dbReference>
<dbReference type="GO" id="GO:0008270">
    <property type="term" value="F:zinc ion binding"/>
    <property type="evidence" value="ECO:0007669"/>
    <property type="project" value="UniProtKB-KW"/>
</dbReference>
<evidence type="ECO:0000259" key="7">
    <source>
        <dbReference type="PROSITE" id="PS50089"/>
    </source>
</evidence>
<dbReference type="InterPro" id="IPR047126">
    <property type="entry name" value="RNF141-like"/>
</dbReference>
<dbReference type="GO" id="GO:0051865">
    <property type="term" value="P:protein autoubiquitination"/>
    <property type="evidence" value="ECO:0007669"/>
    <property type="project" value="TreeGrafter"/>
</dbReference>
<evidence type="ECO:0000256" key="4">
    <source>
        <dbReference type="ARBA" id="ARBA00022833"/>
    </source>
</evidence>
<reference evidence="8" key="1">
    <citation type="submission" date="2021-01" db="EMBL/GenBank/DDBJ databases">
        <authorList>
            <person name="Corre E."/>
            <person name="Pelletier E."/>
            <person name="Niang G."/>
            <person name="Scheremetjew M."/>
            <person name="Finn R."/>
            <person name="Kale V."/>
            <person name="Holt S."/>
            <person name="Cochrane G."/>
            <person name="Meng A."/>
            <person name="Brown T."/>
            <person name="Cohen L."/>
        </authorList>
    </citation>
    <scope>NUCLEOTIDE SEQUENCE</scope>
    <source>
        <strain evidence="8">CCMP2058</strain>
    </source>
</reference>
<sequence length="326" mass="37264">MGQTIAPERSWRIRKKLVSYKQLKRDVKRANRRLAPFFVDPERRVGMRFDIYSRISDEIVNSFWRFRNNIIVQVTLTKPVGKKVPVNRSFVLTVFEFYYLYLYMSDNLSAIVATLPETSKNEAKTPAKSNLPTLHFNHQTYRRIEPELSSPHPNRDKKTHTDSKARPSTSRKPKPGRSTCHSEIVGVASPVVQMLLNGISIDYSSEGFDEKGKKPTGTGPKPKDMASFEMEPSTYHHKSSELCAICYDNPSDTLLNCLHAFCEDCIEDWGVKSSTCPVCRQDLKDTKKSSNWVLTSGSDKEFRQMAKETIRFAFDYVTKKPKASSS</sequence>
<dbReference type="Pfam" id="PF13920">
    <property type="entry name" value="zf-C3HC4_3"/>
    <property type="match status" value="1"/>
</dbReference>
<keyword evidence="3 5" id="KW-0863">Zinc-finger</keyword>
<keyword evidence="2" id="KW-0479">Metal-binding</keyword>
<feature type="domain" description="RING-type" evidence="7">
    <location>
        <begin position="243"/>
        <end position="280"/>
    </location>
</feature>
<evidence type="ECO:0000256" key="3">
    <source>
        <dbReference type="ARBA" id="ARBA00022771"/>
    </source>
</evidence>
<dbReference type="InterPro" id="IPR001841">
    <property type="entry name" value="Znf_RING"/>
</dbReference>
<dbReference type="PROSITE" id="PS50089">
    <property type="entry name" value="ZF_RING_2"/>
    <property type="match status" value="1"/>
</dbReference>
<dbReference type="EMBL" id="HBEM01001603">
    <property type="protein sequence ID" value="CAD8430333.1"/>
    <property type="molecule type" value="Transcribed_RNA"/>
</dbReference>
<dbReference type="PROSITE" id="PS00518">
    <property type="entry name" value="ZF_RING_1"/>
    <property type="match status" value="1"/>
</dbReference>
<organism evidence="8">
    <name type="scientific">Amorphochlora amoebiformis</name>
    <dbReference type="NCBI Taxonomy" id="1561963"/>
    <lineage>
        <taxon>Eukaryota</taxon>
        <taxon>Sar</taxon>
        <taxon>Rhizaria</taxon>
        <taxon>Cercozoa</taxon>
        <taxon>Chlorarachniophyceae</taxon>
        <taxon>Amorphochlora</taxon>
    </lineage>
</organism>
<evidence type="ECO:0000313" key="8">
    <source>
        <dbReference type="EMBL" id="CAD8430333.1"/>
    </source>
</evidence>
<evidence type="ECO:0000256" key="6">
    <source>
        <dbReference type="SAM" id="MobiDB-lite"/>
    </source>
</evidence>
<protein>
    <recommendedName>
        <fullName evidence="1">RING finger protein 141</fullName>
    </recommendedName>
</protein>
<feature type="region of interest" description="Disordered" evidence="6">
    <location>
        <begin position="144"/>
        <end position="181"/>
    </location>
</feature>
<dbReference type="SUPFAM" id="SSF57850">
    <property type="entry name" value="RING/U-box"/>
    <property type="match status" value="1"/>
</dbReference>
<dbReference type="SMART" id="SM00184">
    <property type="entry name" value="RING"/>
    <property type="match status" value="1"/>
</dbReference>
<keyword evidence="4" id="KW-0862">Zinc</keyword>
<evidence type="ECO:0000256" key="5">
    <source>
        <dbReference type="PROSITE-ProRule" id="PRU00175"/>
    </source>
</evidence>